<feature type="domain" description="HTH tetR-type" evidence="3">
    <location>
        <begin position="8"/>
        <end position="68"/>
    </location>
</feature>
<keyword evidence="5" id="KW-1185">Reference proteome</keyword>
<dbReference type="InterPro" id="IPR023772">
    <property type="entry name" value="DNA-bd_HTH_TetR-type_CS"/>
</dbReference>
<keyword evidence="1 2" id="KW-0238">DNA-binding</keyword>
<comment type="caution">
    <text evidence="4">The sequence shown here is derived from an EMBL/GenBank/DDBJ whole genome shotgun (WGS) entry which is preliminary data.</text>
</comment>
<evidence type="ECO:0000313" key="5">
    <source>
        <dbReference type="Proteomes" id="UP000190080"/>
    </source>
</evidence>
<dbReference type="RefSeq" id="WP_169911658.1">
    <property type="nucleotide sequence ID" value="NZ_MZGV01000045.1"/>
</dbReference>
<accession>A0A1V4IHI0</accession>
<dbReference type="AlphaFoldDB" id="A0A1V4IHI0"/>
<proteinExistence type="predicted"/>
<sequence length="210" mass="23848">MNQIKKSSATVSKILLCAAELFAENGFDATTLQEITEKAQLSKGAVYHHFTSKQQIMDCLIQNQINEINGKFIDLVNQTDLCAREKLNKLANEFCNSHIQHLLIQGKWVENNPGALFITTKNTLTHITNSVSKIIQQGTRNGEFDCSYPDEVAGTLCLMLDIWIDPSIIMLSNKMLCDRIDFVKDFLNKYGVKLDDSLWEKVKESFLKQQ</sequence>
<protein>
    <submittedName>
        <fullName evidence="4">HTH-type transcriptional repressor KstR2</fullName>
    </submittedName>
</protein>
<reference evidence="4 5" key="1">
    <citation type="submission" date="2017-03" db="EMBL/GenBank/DDBJ databases">
        <title>Genome sequence of Clostridium oryzae DSM 28571.</title>
        <authorList>
            <person name="Poehlein A."/>
            <person name="Daniel R."/>
        </authorList>
    </citation>
    <scope>NUCLEOTIDE SEQUENCE [LARGE SCALE GENOMIC DNA]</scope>
    <source>
        <strain evidence="4 5">DSM 28571</strain>
    </source>
</reference>
<dbReference type="SUPFAM" id="SSF46689">
    <property type="entry name" value="Homeodomain-like"/>
    <property type="match status" value="1"/>
</dbReference>
<dbReference type="InterPro" id="IPR009057">
    <property type="entry name" value="Homeodomain-like_sf"/>
</dbReference>
<evidence type="ECO:0000256" key="1">
    <source>
        <dbReference type="ARBA" id="ARBA00023125"/>
    </source>
</evidence>
<organism evidence="4 5">
    <name type="scientific">Clostridium oryzae</name>
    <dbReference type="NCBI Taxonomy" id="1450648"/>
    <lineage>
        <taxon>Bacteria</taxon>
        <taxon>Bacillati</taxon>
        <taxon>Bacillota</taxon>
        <taxon>Clostridia</taxon>
        <taxon>Eubacteriales</taxon>
        <taxon>Clostridiaceae</taxon>
        <taxon>Clostridium</taxon>
    </lineage>
</organism>
<dbReference type="PROSITE" id="PS01081">
    <property type="entry name" value="HTH_TETR_1"/>
    <property type="match status" value="1"/>
</dbReference>
<evidence type="ECO:0000256" key="2">
    <source>
        <dbReference type="PROSITE-ProRule" id="PRU00335"/>
    </source>
</evidence>
<feature type="DNA-binding region" description="H-T-H motif" evidence="2">
    <location>
        <begin position="31"/>
        <end position="50"/>
    </location>
</feature>
<dbReference type="PROSITE" id="PS50977">
    <property type="entry name" value="HTH_TETR_2"/>
    <property type="match status" value="1"/>
</dbReference>
<dbReference type="PANTHER" id="PTHR43479">
    <property type="entry name" value="ACREF/ENVCD OPERON REPRESSOR-RELATED"/>
    <property type="match status" value="1"/>
</dbReference>
<dbReference type="InterPro" id="IPR050624">
    <property type="entry name" value="HTH-type_Tx_Regulator"/>
</dbReference>
<gene>
    <name evidence="4" type="primary">kstR2_4</name>
    <name evidence="4" type="ORF">CLORY_33150</name>
</gene>
<dbReference type="Proteomes" id="UP000190080">
    <property type="component" value="Unassembled WGS sequence"/>
</dbReference>
<dbReference type="GO" id="GO:0003677">
    <property type="term" value="F:DNA binding"/>
    <property type="evidence" value="ECO:0007669"/>
    <property type="project" value="UniProtKB-UniRule"/>
</dbReference>
<dbReference type="PANTHER" id="PTHR43479:SF11">
    <property type="entry name" value="ACREF_ENVCD OPERON REPRESSOR-RELATED"/>
    <property type="match status" value="1"/>
</dbReference>
<evidence type="ECO:0000259" key="3">
    <source>
        <dbReference type="PROSITE" id="PS50977"/>
    </source>
</evidence>
<dbReference type="EMBL" id="MZGV01000045">
    <property type="protein sequence ID" value="OPJ59386.1"/>
    <property type="molecule type" value="Genomic_DNA"/>
</dbReference>
<dbReference type="PRINTS" id="PR00455">
    <property type="entry name" value="HTHTETR"/>
</dbReference>
<dbReference type="Gene3D" id="1.10.357.10">
    <property type="entry name" value="Tetracycline Repressor, domain 2"/>
    <property type="match status" value="1"/>
</dbReference>
<evidence type="ECO:0000313" key="4">
    <source>
        <dbReference type="EMBL" id="OPJ59386.1"/>
    </source>
</evidence>
<dbReference type="STRING" id="1450648.CLORY_33150"/>
<dbReference type="Pfam" id="PF00440">
    <property type="entry name" value="TetR_N"/>
    <property type="match status" value="1"/>
</dbReference>
<name>A0A1V4IHI0_9CLOT</name>
<dbReference type="InterPro" id="IPR001647">
    <property type="entry name" value="HTH_TetR"/>
</dbReference>